<proteinExistence type="inferred from homology"/>
<sequence>MLNFSFVNPTQIHFGEQQILEIKHSIPKGAKVLVVYGGGSIRKNGIYEQVVAALSDFTWGEFAGIEPNPSYQTCMRAVELIQTQNYDFILAVGGGSVIDGCKFIAAAALFDGEPWDILAEGAQINNALPIGVVLTLPATGSESNSFSVISNIDTQDKLPFSSELVQPQFAVLDPNVMQSLPKRQLTNGVVDAFVHIMEQYLTYPVDAKVQDRFAEGLLLTLIEEGPKVLKEEASYQTRANVMWSATMALNGLIGAGVPQDWSTHMIGHEITALYGLDHAQTLAIILPRMLAEQQQEKREKLLQYAERVFNLDTTEPDNAISDAISLTEQFFQQLNMLTRFSDHGLGEEVVPQVCAQLERHGMVALGEQQAVTLEKSKRILLASV</sequence>
<dbReference type="Gene3D" id="1.20.1090.10">
    <property type="entry name" value="Dehydroquinate synthase-like - alpha domain"/>
    <property type="match status" value="1"/>
</dbReference>
<evidence type="ECO:0000256" key="3">
    <source>
        <dbReference type="ARBA" id="ARBA00023002"/>
    </source>
</evidence>
<reference evidence="6 9" key="1">
    <citation type="submission" date="2018-01" db="EMBL/GenBank/DDBJ databases">
        <authorList>
            <person name="Paulsen S."/>
            <person name="Gram L.K."/>
        </authorList>
    </citation>
    <scope>NUCLEOTIDE SEQUENCE [LARGE SCALE GENOMIC DNA]</scope>
    <source>
        <strain evidence="6 9">S3790</strain>
        <strain evidence="7">S3895</strain>
    </source>
</reference>
<dbReference type="Pfam" id="PF25137">
    <property type="entry name" value="ADH_Fe_C"/>
    <property type="match status" value="1"/>
</dbReference>
<evidence type="ECO:0000313" key="6">
    <source>
        <dbReference type="EMBL" id="TMO68721.1"/>
    </source>
</evidence>
<evidence type="ECO:0000313" key="7">
    <source>
        <dbReference type="EMBL" id="TMO78954.1"/>
    </source>
</evidence>
<evidence type="ECO:0000259" key="4">
    <source>
        <dbReference type="Pfam" id="PF00465"/>
    </source>
</evidence>
<dbReference type="Proteomes" id="UP000307164">
    <property type="component" value="Unassembled WGS sequence"/>
</dbReference>
<evidence type="ECO:0000313" key="9">
    <source>
        <dbReference type="Proteomes" id="UP000307217"/>
    </source>
</evidence>
<dbReference type="GO" id="GO:0046872">
    <property type="term" value="F:metal ion binding"/>
    <property type="evidence" value="ECO:0007669"/>
    <property type="project" value="InterPro"/>
</dbReference>
<dbReference type="EMBL" id="PNBX01000030">
    <property type="protein sequence ID" value="TMO68721.1"/>
    <property type="molecule type" value="Genomic_DNA"/>
</dbReference>
<keyword evidence="8" id="KW-1185">Reference proteome</keyword>
<dbReference type="InterPro" id="IPR056798">
    <property type="entry name" value="ADH_Fe_C"/>
</dbReference>
<dbReference type="GO" id="GO:1990362">
    <property type="term" value="F:butanol dehydrogenase (NAD+) activity"/>
    <property type="evidence" value="ECO:0007669"/>
    <property type="project" value="InterPro"/>
</dbReference>
<dbReference type="GO" id="GO:0005829">
    <property type="term" value="C:cytosol"/>
    <property type="evidence" value="ECO:0007669"/>
    <property type="project" value="TreeGrafter"/>
</dbReference>
<organism evidence="6 9">
    <name type="scientific">Pseudoalteromonas aurantia</name>
    <dbReference type="NCBI Taxonomy" id="43654"/>
    <lineage>
        <taxon>Bacteria</taxon>
        <taxon>Pseudomonadati</taxon>
        <taxon>Pseudomonadota</taxon>
        <taxon>Gammaproteobacteria</taxon>
        <taxon>Alteromonadales</taxon>
        <taxon>Pseudoalteromonadaceae</taxon>
        <taxon>Pseudoalteromonas</taxon>
    </lineage>
</organism>
<comment type="cofactor">
    <cofactor evidence="1">
        <name>Fe cation</name>
        <dbReference type="ChEBI" id="CHEBI:24875"/>
    </cofactor>
</comment>
<feature type="domain" description="Alcohol dehydrogenase iron-type/glycerol dehydrogenase GldA" evidence="4">
    <location>
        <begin position="9"/>
        <end position="174"/>
    </location>
</feature>
<dbReference type="PANTHER" id="PTHR43633">
    <property type="entry name" value="ALCOHOL DEHYDROGENASE YQHD"/>
    <property type="match status" value="1"/>
</dbReference>
<dbReference type="Proteomes" id="UP000307217">
    <property type="component" value="Unassembled WGS sequence"/>
</dbReference>
<evidence type="ECO:0000313" key="8">
    <source>
        <dbReference type="Proteomes" id="UP000307164"/>
    </source>
</evidence>
<evidence type="ECO:0000256" key="2">
    <source>
        <dbReference type="ARBA" id="ARBA00007358"/>
    </source>
</evidence>
<name>A0A5S3VAI1_9GAMM</name>
<dbReference type="InterPro" id="IPR018211">
    <property type="entry name" value="ADH_Fe_CS"/>
</dbReference>
<dbReference type="AlphaFoldDB" id="A0A5S3VAI1"/>
<dbReference type="Gene3D" id="3.40.50.1970">
    <property type="match status" value="1"/>
</dbReference>
<reference evidence="8 9" key="2">
    <citation type="submission" date="2019-06" db="EMBL/GenBank/DDBJ databases">
        <title>Co-occurence of chitin degradation, pigmentation and bioactivity in marine Pseudoalteromonas.</title>
        <authorList>
            <person name="Sonnenschein E.C."/>
            <person name="Bech P.K."/>
        </authorList>
    </citation>
    <scope>NUCLEOTIDE SEQUENCE [LARGE SCALE GENOMIC DNA]</scope>
    <source>
        <strain evidence="9">S3790</strain>
        <strain evidence="7 8">S3895</strain>
    </source>
</reference>
<dbReference type="InterPro" id="IPR044731">
    <property type="entry name" value="BDH-like"/>
</dbReference>
<dbReference type="SUPFAM" id="SSF56796">
    <property type="entry name" value="Dehydroquinate synthase-like"/>
    <property type="match status" value="1"/>
</dbReference>
<comment type="similarity">
    <text evidence="2">Belongs to the iron-containing alcohol dehydrogenase family.</text>
</comment>
<dbReference type="EMBL" id="PNBW01000005">
    <property type="protein sequence ID" value="TMO78954.1"/>
    <property type="molecule type" value="Genomic_DNA"/>
</dbReference>
<evidence type="ECO:0000256" key="1">
    <source>
        <dbReference type="ARBA" id="ARBA00001962"/>
    </source>
</evidence>
<dbReference type="GO" id="GO:1990002">
    <property type="term" value="F:methylglyoxal reductase (NADPH) (acetol producing) activity"/>
    <property type="evidence" value="ECO:0007669"/>
    <property type="project" value="TreeGrafter"/>
</dbReference>
<reference evidence="6" key="3">
    <citation type="submission" date="2019-09" db="EMBL/GenBank/DDBJ databases">
        <title>Co-occurence of chitin degradation, pigmentation and bioactivity in marine Pseudoalteromonas.</title>
        <authorList>
            <person name="Sonnenschein E.C."/>
            <person name="Bech P.K."/>
        </authorList>
    </citation>
    <scope>NUCLEOTIDE SEQUENCE</scope>
    <source>
        <strain evidence="6">S3790</strain>
    </source>
</reference>
<feature type="domain" description="Fe-containing alcohol dehydrogenase-like C-terminal" evidence="5">
    <location>
        <begin position="188"/>
        <end position="356"/>
    </location>
</feature>
<dbReference type="OrthoDB" id="9815791at2"/>
<comment type="caution">
    <text evidence="6">The sequence shown here is derived from an EMBL/GenBank/DDBJ whole genome shotgun (WGS) entry which is preliminary data.</text>
</comment>
<dbReference type="PANTHER" id="PTHR43633:SF1">
    <property type="entry name" value="ALCOHOL DEHYDROGENASE YQHD"/>
    <property type="match status" value="1"/>
</dbReference>
<dbReference type="PROSITE" id="PS00060">
    <property type="entry name" value="ADH_IRON_2"/>
    <property type="match status" value="1"/>
</dbReference>
<evidence type="ECO:0000259" key="5">
    <source>
        <dbReference type="Pfam" id="PF25137"/>
    </source>
</evidence>
<keyword evidence="3" id="KW-0560">Oxidoreductase</keyword>
<protein>
    <submittedName>
        <fullName evidence="6">NADH-dependent alcohol dehydrogenase</fullName>
    </submittedName>
</protein>
<dbReference type="FunFam" id="3.40.50.1970:FF:000003">
    <property type="entry name" value="Alcohol dehydrogenase, iron-containing"/>
    <property type="match status" value="1"/>
</dbReference>
<dbReference type="InterPro" id="IPR001670">
    <property type="entry name" value="ADH_Fe/GldA"/>
</dbReference>
<accession>A0A5S3VAI1</accession>
<gene>
    <name evidence="6" type="ORF">CWC19_08105</name>
    <name evidence="7" type="ORF">CWC20_00675</name>
</gene>
<dbReference type="Pfam" id="PF00465">
    <property type="entry name" value="Fe-ADH"/>
    <property type="match status" value="1"/>
</dbReference>
<dbReference type="CDD" id="cd08187">
    <property type="entry name" value="BDH"/>
    <property type="match status" value="1"/>
</dbReference>
<dbReference type="GO" id="GO:0008106">
    <property type="term" value="F:alcohol dehydrogenase (NADP+) activity"/>
    <property type="evidence" value="ECO:0007669"/>
    <property type="project" value="TreeGrafter"/>
</dbReference>
<dbReference type="RefSeq" id="WP_138591410.1">
    <property type="nucleotide sequence ID" value="NZ_PNBW01000005.1"/>
</dbReference>